<dbReference type="PANTHER" id="PTHR10908">
    <property type="entry name" value="SEROTONIN N-ACETYLTRANSFERASE"/>
    <property type="match status" value="1"/>
</dbReference>
<dbReference type="PROSITE" id="PS51186">
    <property type="entry name" value="GNAT"/>
    <property type="match status" value="1"/>
</dbReference>
<organism evidence="4 5">
    <name type="scientific">Bifidobacterium reuteri</name>
    <dbReference type="NCBI Taxonomy" id="983706"/>
    <lineage>
        <taxon>Bacteria</taxon>
        <taxon>Bacillati</taxon>
        <taxon>Actinomycetota</taxon>
        <taxon>Actinomycetes</taxon>
        <taxon>Bifidobacteriales</taxon>
        <taxon>Bifidobacteriaceae</taxon>
        <taxon>Bifidobacterium</taxon>
    </lineage>
</organism>
<dbReference type="InterPro" id="IPR016181">
    <property type="entry name" value="Acyl_CoA_acyltransferase"/>
</dbReference>
<protein>
    <submittedName>
        <fullName evidence="4">GNAT family N-acetyltransferase</fullName>
    </submittedName>
</protein>
<feature type="domain" description="N-acetyltransferase" evidence="3">
    <location>
        <begin position="5"/>
        <end position="165"/>
    </location>
</feature>
<dbReference type="PANTHER" id="PTHR10908:SF0">
    <property type="entry name" value="SEROTONIN N-ACETYLTRANSFERASE"/>
    <property type="match status" value="1"/>
</dbReference>
<dbReference type="Proteomes" id="UP000326251">
    <property type="component" value="Unassembled WGS sequence"/>
</dbReference>
<dbReference type="Gene3D" id="3.40.630.30">
    <property type="match status" value="1"/>
</dbReference>
<reference evidence="4 5" key="1">
    <citation type="journal article" date="2019" name="Syst. Appl. Microbiol.">
        <title>Characterization of Bifidobacterium species in feaces of the Egyptian fruit bat: Description of B. vespertilionis sp. nov. and B. rousetti sp. nov.</title>
        <authorList>
            <person name="Modesto M."/>
            <person name="Satti M."/>
            <person name="Watanabe K."/>
            <person name="Puglisi E."/>
            <person name="Morelli L."/>
            <person name="Huang C.-H."/>
            <person name="Liou J.-S."/>
            <person name="Miyashita M."/>
            <person name="Tamura T."/>
            <person name="Saito S."/>
            <person name="Mori K."/>
            <person name="Huang L."/>
            <person name="Sciavilla P."/>
            <person name="Sandri C."/>
            <person name="Spiezio C."/>
            <person name="Vitali F."/>
            <person name="Cavalieri D."/>
            <person name="Perpetuini G."/>
            <person name="Tofalo R."/>
            <person name="Bonetti A."/>
            <person name="Arita M."/>
            <person name="Mattarelli P."/>
        </authorList>
    </citation>
    <scope>NUCLEOTIDE SEQUENCE [LARGE SCALE GENOMIC DNA]</scope>
    <source>
        <strain evidence="4 5">RST19</strain>
    </source>
</reference>
<comment type="caution">
    <text evidence="4">The sequence shown here is derived from an EMBL/GenBank/DDBJ whole genome shotgun (WGS) entry which is preliminary data.</text>
</comment>
<evidence type="ECO:0000256" key="1">
    <source>
        <dbReference type="ARBA" id="ARBA00022679"/>
    </source>
</evidence>
<dbReference type="SUPFAM" id="SSF55729">
    <property type="entry name" value="Acyl-CoA N-acyltransferases (Nat)"/>
    <property type="match status" value="1"/>
</dbReference>
<dbReference type="InterPro" id="IPR051635">
    <property type="entry name" value="SNAT-like"/>
</dbReference>
<evidence type="ECO:0000313" key="5">
    <source>
        <dbReference type="Proteomes" id="UP000326251"/>
    </source>
</evidence>
<evidence type="ECO:0000313" key="4">
    <source>
        <dbReference type="EMBL" id="KAA8822347.1"/>
    </source>
</evidence>
<evidence type="ECO:0000259" key="3">
    <source>
        <dbReference type="PROSITE" id="PS51186"/>
    </source>
</evidence>
<dbReference type="RefSeq" id="WP_150336106.1">
    <property type="nucleotide sequence ID" value="NZ_RZUG01000037.1"/>
</dbReference>
<proteinExistence type="predicted"/>
<dbReference type="CDD" id="cd04301">
    <property type="entry name" value="NAT_SF"/>
    <property type="match status" value="1"/>
</dbReference>
<dbReference type="Pfam" id="PF00583">
    <property type="entry name" value="Acetyltransf_1"/>
    <property type="match status" value="1"/>
</dbReference>
<accession>A0A5J5DZL1</accession>
<sequence length="168" mass="19045">MSVSENIRHATMADLESLSAIEAACFPPAEAASSYELQSRLTVYPDFFWLLTEEQTIISFINGFATDCPDLTDDMYADATLHNPDGEWQMIFGVDTDPRFQHRGHASTLMRAVIEDTKAVGRRGLVLTCKEHLIGFYQRFGYIDEGVSSSTHGNVRWHQMRLTFDEMN</sequence>
<gene>
    <name evidence="4" type="ORF">EMO92_11195</name>
</gene>
<dbReference type="AlphaFoldDB" id="A0A5J5DZL1"/>
<dbReference type="GO" id="GO:0008080">
    <property type="term" value="F:N-acetyltransferase activity"/>
    <property type="evidence" value="ECO:0007669"/>
    <property type="project" value="UniProtKB-ARBA"/>
</dbReference>
<dbReference type="InterPro" id="IPR000182">
    <property type="entry name" value="GNAT_dom"/>
</dbReference>
<evidence type="ECO:0000256" key="2">
    <source>
        <dbReference type="ARBA" id="ARBA00023315"/>
    </source>
</evidence>
<name>A0A5J5DZL1_9BIFI</name>
<keyword evidence="1 4" id="KW-0808">Transferase</keyword>
<keyword evidence="2" id="KW-0012">Acyltransferase</keyword>
<dbReference type="EMBL" id="RZUG01000037">
    <property type="protein sequence ID" value="KAA8822347.1"/>
    <property type="molecule type" value="Genomic_DNA"/>
</dbReference>